<dbReference type="Pfam" id="PF00005">
    <property type="entry name" value="ABC_tran"/>
    <property type="match status" value="1"/>
</dbReference>
<reference evidence="3" key="1">
    <citation type="submission" date="2018-02" db="EMBL/GenBank/DDBJ databases">
        <authorList>
            <person name="Cohen D.B."/>
            <person name="Kent A.D."/>
        </authorList>
    </citation>
    <scope>NUCLEOTIDE SEQUENCE</scope>
</reference>
<dbReference type="GO" id="GO:0005524">
    <property type="term" value="F:ATP binding"/>
    <property type="evidence" value="ECO:0007669"/>
    <property type="project" value="InterPro"/>
</dbReference>
<proteinExistence type="predicted"/>
<evidence type="ECO:0000313" key="3">
    <source>
        <dbReference type="EMBL" id="SPC98298.1"/>
    </source>
</evidence>
<dbReference type="AlphaFoldDB" id="A0A2N9GFS1"/>
<evidence type="ECO:0000256" key="1">
    <source>
        <dbReference type="ARBA" id="ARBA00022448"/>
    </source>
</evidence>
<evidence type="ECO:0000259" key="2">
    <source>
        <dbReference type="Pfam" id="PF00005"/>
    </source>
</evidence>
<keyword evidence="1" id="KW-0813">Transport</keyword>
<protein>
    <recommendedName>
        <fullName evidence="2">ABC transporter domain-containing protein</fullName>
    </recommendedName>
</protein>
<dbReference type="GO" id="GO:0016887">
    <property type="term" value="F:ATP hydrolysis activity"/>
    <property type="evidence" value="ECO:0007669"/>
    <property type="project" value="InterPro"/>
</dbReference>
<accession>A0A2N9GFS1</accession>
<dbReference type="PANTHER" id="PTHR19241">
    <property type="entry name" value="ATP-BINDING CASSETTE TRANSPORTER"/>
    <property type="match status" value="1"/>
</dbReference>
<dbReference type="InterPro" id="IPR027417">
    <property type="entry name" value="P-loop_NTPase"/>
</dbReference>
<dbReference type="EMBL" id="OIVN01001856">
    <property type="protein sequence ID" value="SPC98298.1"/>
    <property type="molecule type" value="Genomic_DNA"/>
</dbReference>
<dbReference type="SUPFAM" id="SSF52540">
    <property type="entry name" value="P-loop containing nucleoside triphosphate hydrolases"/>
    <property type="match status" value="1"/>
</dbReference>
<dbReference type="InterPro" id="IPR003439">
    <property type="entry name" value="ABC_transporter-like_ATP-bd"/>
</dbReference>
<feature type="domain" description="ABC transporter" evidence="2">
    <location>
        <begin position="169"/>
        <end position="316"/>
    </location>
</feature>
<gene>
    <name evidence="3" type="ORF">FSB_LOCUS26180</name>
</gene>
<organism evidence="3">
    <name type="scientific">Fagus sylvatica</name>
    <name type="common">Beechnut</name>
    <dbReference type="NCBI Taxonomy" id="28930"/>
    <lineage>
        <taxon>Eukaryota</taxon>
        <taxon>Viridiplantae</taxon>
        <taxon>Streptophyta</taxon>
        <taxon>Embryophyta</taxon>
        <taxon>Tracheophyta</taxon>
        <taxon>Spermatophyta</taxon>
        <taxon>Magnoliopsida</taxon>
        <taxon>eudicotyledons</taxon>
        <taxon>Gunneridae</taxon>
        <taxon>Pentapetalae</taxon>
        <taxon>rosids</taxon>
        <taxon>fabids</taxon>
        <taxon>Fagales</taxon>
        <taxon>Fagaceae</taxon>
        <taxon>Fagus</taxon>
    </lineage>
</organism>
<name>A0A2N9GFS1_FAGSY</name>
<dbReference type="Gene3D" id="3.40.50.300">
    <property type="entry name" value="P-loop containing nucleotide triphosphate hydrolases"/>
    <property type="match status" value="1"/>
</dbReference>
<sequence>MAQMVGASEIELAENARTLRSLLIETRIIELANKRRLHSLLQHHNFSFHSSFTFSSDKDDVADHEYALQWAPIERLPAFERLRTSLFDKDDEKGKRVIDVTKLGALERHIFIEKLIKNIEDDNLRTSWPIFSKLILTSSMATMQTVEFAKLLGTKSRQAKISIIDDVSGIIKPGRLAGKISYNGYKLEEFVPQKTSAYISQYDQHIPEMTVREILDFSACCQGVVSRADVILEVSKREKEAGIVPDPDIDTYMKMPYHFMSIAAMASQILGLDICADTLVGDATRRGISSGEKRRLTTGEMIVGPTKALFMDEITNGVDSSTAFQIVTCIQQLVHITDATALVSLLQPAPETFDLFDDLILMCPERKGVADFIQEVISRKDQAQYWCHMEVPYSYVSVDMFSRKFKESRYGKKIEEDLSKPYDKSQSLKDALSFSVYSLSKWEHF</sequence>